<dbReference type="PANTHER" id="PTHR48043:SF145">
    <property type="entry name" value="FI06409P-RELATED"/>
    <property type="match status" value="1"/>
</dbReference>
<organism evidence="3 4">
    <name type="scientific">Streptomyces lonegramiae</name>
    <dbReference type="NCBI Taxonomy" id="3075524"/>
    <lineage>
        <taxon>Bacteria</taxon>
        <taxon>Bacillati</taxon>
        <taxon>Actinomycetota</taxon>
        <taxon>Actinomycetes</taxon>
        <taxon>Kitasatosporales</taxon>
        <taxon>Streptomycetaceae</taxon>
        <taxon>Streptomyces</taxon>
    </lineage>
</organism>
<reference evidence="3" key="1">
    <citation type="submission" date="2024-05" db="EMBL/GenBank/DDBJ databases">
        <title>30 novel species of actinomycetes from the DSMZ collection.</title>
        <authorList>
            <person name="Nouioui I."/>
        </authorList>
    </citation>
    <scope>NUCLEOTIDE SEQUENCE</scope>
    <source>
        <strain evidence="3">DSM 41529</strain>
    </source>
</reference>
<sequence length="454" mass="50863">MTSPRRPIMFVSSPESGLFNSLFLIATELSRRGVPDLWFATDEKRREDIEGIDAGSPVRFASLGEVVPELSSPTWDDETYRRVTQPSRWKAHRALVEHTFNPHLTVPKYRALDAVAEEVRPALMIIDSVSFFGVEVAVTRKIPFMLSVPFLPSNLYMTSLWNNFPSAHSGLPLNMTFGQRMANRWFKIRKVSMFFKPSMLTVLGSSKKTREKLGISPETVKFSARTDLAELILCYSVTGLEYPFPFPDNMRLLGAIIPPLPEAPEDGGLSRWLDAHDSVVYMGFGTVTRLTAEQVRALVEVVRRLEGRHHVLWKLPKDQQQLLPPDGELPANLRIESWVPSQLDALAHPNVKVFFTHGGGNGFHEGIYFGKPLVVRPLWIDCYDQAVRGADSGVSLTLDRPETFDVDDVLDKLTRVLTDPSFDARARHFAQVQREAGGMRTAADLILGSPALAP</sequence>
<dbReference type="RefSeq" id="WP_311723958.1">
    <property type="nucleotide sequence ID" value="NZ_JAVRFD010000005.1"/>
</dbReference>
<keyword evidence="4" id="KW-1185">Reference proteome</keyword>
<dbReference type="SUPFAM" id="SSF53756">
    <property type="entry name" value="UDP-Glycosyltransferase/glycogen phosphorylase"/>
    <property type="match status" value="1"/>
</dbReference>
<protein>
    <submittedName>
        <fullName evidence="3">Glycosyltransferase</fullName>
    </submittedName>
</protein>
<gene>
    <name evidence="3" type="ORF">RND15_12585</name>
</gene>
<evidence type="ECO:0000313" key="4">
    <source>
        <dbReference type="Proteomes" id="UP001180754"/>
    </source>
</evidence>
<dbReference type="CDD" id="cd03784">
    <property type="entry name" value="GT1_Gtf-like"/>
    <property type="match status" value="1"/>
</dbReference>
<dbReference type="PANTHER" id="PTHR48043">
    <property type="entry name" value="EG:EG0003.4 PROTEIN-RELATED"/>
    <property type="match status" value="1"/>
</dbReference>
<evidence type="ECO:0000256" key="2">
    <source>
        <dbReference type="ARBA" id="ARBA00022679"/>
    </source>
</evidence>
<dbReference type="Proteomes" id="UP001180754">
    <property type="component" value="Unassembled WGS sequence"/>
</dbReference>
<keyword evidence="2" id="KW-0808">Transferase</keyword>
<dbReference type="Gene3D" id="3.40.50.2000">
    <property type="entry name" value="Glycogen Phosphorylase B"/>
    <property type="match status" value="2"/>
</dbReference>
<proteinExistence type="predicted"/>
<evidence type="ECO:0000256" key="1">
    <source>
        <dbReference type="ARBA" id="ARBA00022676"/>
    </source>
</evidence>
<name>A0ABU2XCA8_9ACTN</name>
<dbReference type="InterPro" id="IPR002213">
    <property type="entry name" value="UDP_glucos_trans"/>
</dbReference>
<comment type="caution">
    <text evidence="3">The sequence shown here is derived from an EMBL/GenBank/DDBJ whole genome shotgun (WGS) entry which is preliminary data.</text>
</comment>
<dbReference type="InterPro" id="IPR050271">
    <property type="entry name" value="UDP-glycosyltransferase"/>
</dbReference>
<dbReference type="Pfam" id="PF00201">
    <property type="entry name" value="UDPGT"/>
    <property type="match status" value="1"/>
</dbReference>
<accession>A0ABU2XCA8</accession>
<dbReference type="EMBL" id="JAVRFD010000005">
    <property type="protein sequence ID" value="MDT0543548.1"/>
    <property type="molecule type" value="Genomic_DNA"/>
</dbReference>
<keyword evidence="1" id="KW-0328">Glycosyltransferase</keyword>
<evidence type="ECO:0000313" key="3">
    <source>
        <dbReference type="EMBL" id="MDT0543548.1"/>
    </source>
</evidence>